<feature type="compositionally biased region" description="Basic residues" evidence="2">
    <location>
        <begin position="478"/>
        <end position="496"/>
    </location>
</feature>
<keyword evidence="5" id="KW-1185">Reference proteome</keyword>
<evidence type="ECO:0000313" key="4">
    <source>
        <dbReference type="EMBL" id="CAH3127717.1"/>
    </source>
</evidence>
<feature type="DNA-binding region" description="HMG box" evidence="1">
    <location>
        <begin position="503"/>
        <end position="576"/>
    </location>
</feature>
<feature type="region of interest" description="Disordered" evidence="2">
    <location>
        <begin position="429"/>
        <end position="507"/>
    </location>
</feature>
<feature type="domain" description="HMG box" evidence="3">
    <location>
        <begin position="503"/>
        <end position="576"/>
    </location>
</feature>
<evidence type="ECO:0000256" key="2">
    <source>
        <dbReference type="SAM" id="MobiDB-lite"/>
    </source>
</evidence>
<evidence type="ECO:0000256" key="1">
    <source>
        <dbReference type="PROSITE-ProRule" id="PRU00267"/>
    </source>
</evidence>
<keyword evidence="1" id="KW-0238">DNA-binding</keyword>
<accession>A0ABN8NZW8</accession>
<feature type="domain" description="HMG box" evidence="3">
    <location>
        <begin position="583"/>
        <end position="650"/>
    </location>
</feature>
<dbReference type="InterPro" id="IPR009071">
    <property type="entry name" value="HMG_box_dom"/>
</dbReference>
<dbReference type="Gene3D" id="6.10.140.2220">
    <property type="match status" value="1"/>
</dbReference>
<gene>
    <name evidence="4" type="ORF">PLOB_00033149</name>
</gene>
<feature type="compositionally biased region" description="Basic and acidic residues" evidence="2">
    <location>
        <begin position="673"/>
        <end position="682"/>
    </location>
</feature>
<protein>
    <recommendedName>
        <fullName evidence="3">HMG box domain-containing protein</fullName>
    </recommendedName>
</protein>
<dbReference type="Gene3D" id="1.10.30.10">
    <property type="entry name" value="High mobility group box domain"/>
    <property type="match status" value="2"/>
</dbReference>
<dbReference type="PANTHER" id="PTHR13244:SF7">
    <property type="entry name" value="ZINC FINGER MYND DOMAIN-CONTAINING PROTEIN 10"/>
    <property type="match status" value="1"/>
</dbReference>
<feature type="region of interest" description="Disordered" evidence="2">
    <location>
        <begin position="602"/>
        <end position="727"/>
    </location>
</feature>
<dbReference type="InterPro" id="IPR036910">
    <property type="entry name" value="HMG_box_dom_sf"/>
</dbReference>
<feature type="DNA-binding region" description="HMG box" evidence="1">
    <location>
        <begin position="583"/>
        <end position="650"/>
    </location>
</feature>
<dbReference type="EMBL" id="CALNXK010000044">
    <property type="protein sequence ID" value="CAH3127717.1"/>
    <property type="molecule type" value="Genomic_DNA"/>
</dbReference>
<dbReference type="Proteomes" id="UP001159405">
    <property type="component" value="Unassembled WGS sequence"/>
</dbReference>
<evidence type="ECO:0000313" key="5">
    <source>
        <dbReference type="Proteomes" id="UP001159405"/>
    </source>
</evidence>
<dbReference type="SUPFAM" id="SSF47095">
    <property type="entry name" value="HMG-box"/>
    <property type="match status" value="2"/>
</dbReference>
<dbReference type="PROSITE" id="PS50118">
    <property type="entry name" value="HMG_BOX_2"/>
    <property type="match status" value="2"/>
</dbReference>
<sequence length="727" mass="83447">MAGESGGEGKQVLFATEAELYIEQLKTYPLKEIGSAKWMNQHEFIEKLNMQAIVSASSQTDEFVKELLITLEKIPTLIHELLAVELWKEKVFPKLLESGYNPHTTLPVYFVLFHEATVVSLLETILYHKEACEAAGDSIIDLADYCLRRITLLIAQQEEATEETVETKDSSSVEELKTQERTIFFTVCVKTVSILRYIIDSLTSLPLSVMTRLLNTHNTPVVLVQLVENPPWIKRDKGKLMKFIDNTWRVIAENERLQLSKTEGQVWLAVYQLFMNEDCQRKYEFNSYSKEQILKLRGFMNEVLLDQIPSLIDLQRYLEQLSIMEPPAIKKDIILEQVPEIREKLVKENQGKWEKIAKYQKRAFFSPTAEDIKRQAKMWADTYNLDMLEELVSDPPKCATCGQPATKRCSRCQTEWYCKSLGNKKKSLIDKKPTNDRAFPCNLHRSRTRSSTIAEKRRSGDMEGTKSKKRAAEVQKSKSPKKPKIVKDVKKSRKKSKGDGPQVKRASSAYIHFTTDFRKTLKEKCEKSGDPLPKANEVAKMAGEQWKKLTAEEKKPYDLKAQADKERYLKESGKLAKKESDKPKRAPTAYFIFLAEFREQMKGKSTDGDQKIPALAGEKWRSMSDKDKEKYKKLEAEAKKKHEAAMEEWKKKNAGKEAAQPSKPKTQSKKAPPKKEVPKPSESEEEDDDDDDDEEEEEEDADDVDDDGGDDDDDEDDDDDDDDDDDE</sequence>
<dbReference type="SUPFAM" id="SSF144232">
    <property type="entry name" value="HIT/MYND zinc finger-like"/>
    <property type="match status" value="1"/>
</dbReference>
<feature type="compositionally biased region" description="Acidic residues" evidence="2">
    <location>
        <begin position="683"/>
        <end position="727"/>
    </location>
</feature>
<reference evidence="4 5" key="1">
    <citation type="submission" date="2022-05" db="EMBL/GenBank/DDBJ databases">
        <authorList>
            <consortium name="Genoscope - CEA"/>
            <person name="William W."/>
        </authorList>
    </citation>
    <scope>NUCLEOTIDE SEQUENCE [LARGE SCALE GENOMIC DNA]</scope>
</reference>
<proteinExistence type="predicted"/>
<dbReference type="PANTHER" id="PTHR13244">
    <property type="entry name" value="ZINC FINGER MYND DOMAIN CONTAINING PROTEIN 10"/>
    <property type="match status" value="1"/>
</dbReference>
<dbReference type="SMART" id="SM00398">
    <property type="entry name" value="HMG"/>
    <property type="match status" value="2"/>
</dbReference>
<feature type="compositionally biased region" description="Basic and acidic residues" evidence="2">
    <location>
        <begin position="454"/>
        <end position="476"/>
    </location>
</feature>
<dbReference type="Pfam" id="PF00505">
    <property type="entry name" value="HMG_box"/>
    <property type="match status" value="2"/>
</dbReference>
<dbReference type="InterPro" id="IPR052298">
    <property type="entry name" value="ZMYND10"/>
</dbReference>
<keyword evidence="1" id="KW-0539">Nucleus</keyword>
<feature type="compositionally biased region" description="Basic and acidic residues" evidence="2">
    <location>
        <begin position="618"/>
        <end position="655"/>
    </location>
</feature>
<name>A0ABN8NZW8_9CNID</name>
<evidence type="ECO:0000259" key="3">
    <source>
        <dbReference type="PROSITE" id="PS50118"/>
    </source>
</evidence>
<comment type="caution">
    <text evidence="4">The sequence shown here is derived from an EMBL/GenBank/DDBJ whole genome shotgun (WGS) entry which is preliminary data.</text>
</comment>
<organism evidence="4 5">
    <name type="scientific">Porites lobata</name>
    <dbReference type="NCBI Taxonomy" id="104759"/>
    <lineage>
        <taxon>Eukaryota</taxon>
        <taxon>Metazoa</taxon>
        <taxon>Cnidaria</taxon>
        <taxon>Anthozoa</taxon>
        <taxon>Hexacorallia</taxon>
        <taxon>Scleractinia</taxon>
        <taxon>Fungiina</taxon>
        <taxon>Poritidae</taxon>
        <taxon>Porites</taxon>
    </lineage>
</organism>